<dbReference type="InterPro" id="IPR012674">
    <property type="entry name" value="Calycin"/>
</dbReference>
<dbReference type="Pfam" id="PF03109">
    <property type="entry name" value="ABC1"/>
    <property type="match status" value="2"/>
</dbReference>
<dbReference type="InterPro" id="IPR051130">
    <property type="entry name" value="Mito_struct-func_regulator"/>
</dbReference>
<dbReference type="Proteomes" id="UP000186817">
    <property type="component" value="Unassembled WGS sequence"/>
</dbReference>
<protein>
    <recommendedName>
        <fullName evidence="1">ABC1 atypical kinase-like domain-containing protein</fullName>
    </recommendedName>
</protein>
<gene>
    <name evidence="2" type="primary">ubiB</name>
    <name evidence="2" type="ORF">AK812_SmicGene19437</name>
</gene>
<dbReference type="PANTHER" id="PTHR43173:SF12">
    <property type="entry name" value="PROTEIN KINASE SUPERFAMILY PROTEIN"/>
    <property type="match status" value="1"/>
</dbReference>
<organism evidence="2 3">
    <name type="scientific">Symbiodinium microadriaticum</name>
    <name type="common">Dinoflagellate</name>
    <name type="synonym">Zooxanthella microadriatica</name>
    <dbReference type="NCBI Taxonomy" id="2951"/>
    <lineage>
        <taxon>Eukaryota</taxon>
        <taxon>Sar</taxon>
        <taxon>Alveolata</taxon>
        <taxon>Dinophyceae</taxon>
        <taxon>Suessiales</taxon>
        <taxon>Symbiodiniaceae</taxon>
        <taxon>Symbiodinium</taxon>
    </lineage>
</organism>
<keyword evidence="3" id="KW-1185">Reference proteome</keyword>
<dbReference type="Gene3D" id="2.40.128.20">
    <property type="match status" value="1"/>
</dbReference>
<evidence type="ECO:0000313" key="3">
    <source>
        <dbReference type="Proteomes" id="UP000186817"/>
    </source>
</evidence>
<dbReference type="InterPro" id="IPR004147">
    <property type="entry name" value="ABC1_dom"/>
</dbReference>
<dbReference type="EMBL" id="LSRX01000406">
    <property type="protein sequence ID" value="OLP98158.1"/>
    <property type="molecule type" value="Genomic_DNA"/>
</dbReference>
<comment type="caution">
    <text evidence="2">The sequence shown here is derived from an EMBL/GenBank/DDBJ whole genome shotgun (WGS) entry which is preliminary data.</text>
</comment>
<dbReference type="InterPro" id="IPR011009">
    <property type="entry name" value="Kinase-like_dom_sf"/>
</dbReference>
<feature type="domain" description="ABC1 atypical kinase-like" evidence="1">
    <location>
        <begin position="201"/>
        <end position="320"/>
    </location>
</feature>
<name>A0A1Q9DSP7_SYMMI</name>
<evidence type="ECO:0000313" key="2">
    <source>
        <dbReference type="EMBL" id="OLP98158.1"/>
    </source>
</evidence>
<accession>A0A1Q9DSP7</accession>
<dbReference type="PANTHER" id="PTHR43173">
    <property type="entry name" value="ABC1 FAMILY PROTEIN"/>
    <property type="match status" value="1"/>
</dbReference>
<sequence length="911" mass="100116">MIHEVSTDARGRRRTVTTFEGDAAEYRRQASGMAPTVAEQIMLDIIARQRGGPTAIATNARLRRRFHIAEDQLLPLAAIYREDATVSTLFHYPPDTFAICSQLNRRFRPAWLALRRLSRSLRFYSTILPVLGQYVVRPWLHSIGLEKKTGEELTQEMDDWGSKKLQETLLGLGGFYVKTGQVLSTRVDLFSKPYTDRLRVLQDSLPPVDATEIRDIVSKELCGGGGLSELLRDFDDKPLGTASIAQVHRAVLNDGREVAIKVLRPNMEPVLRGDIANLKVFALAARGRLPVDYYPVFCELERALDGELDFLNEAQSAMKCLPFRLRVHSLAMGAACTFSAASSEDELDIAEDPWSVSDLSNSLPIVQSPQSSTPSMKPRPKQKVVRPEASLLPLRPLQDQSVWSSRRPVVVCSRRAMSRTDFAGLWFCFETEGDMDALLVSLEVSWAKRCAASAISYGAGYVSRKITQRGDDIEMEVIGTPSDFTQRFRVGAGWQRAAGPDGDCWVHPVWEGKALRVDQMDEDGGAVVIGHQLLPWGLLITMSAHGVSASWLRFDPPRICQYVQVCTGLLPACSGSEVAASIRHDPLGRELASPLVVPQPIPGMATRRVLVMDFIKGTPLSKLEERAKELGIDLGSKAGKVLGGRILEALTTAYGNMIFSSGFIHGDPHPGNIFLMEGGRVALIDCGQVCQLYREQRLLVAEAILAAAAYDGSRSMILTLANCVRNFGVTFFQGQEDEDACAVRSFIVCLVSVEVTPCIEVTEKASVALYLFGDKDVEFPGGYSKEEFSDKSPLRQLRSFPTELVLLGRASVLVKGVAARLGVEWSVAKKWEPLARDSIVATCDEDDCRLPAWALPTAVHSDASAGSERLRLGDAAKGCAALIRRWGMEKAASMFAARRREMAKETGGSPK</sequence>
<feature type="domain" description="ABC1 atypical kinase-like" evidence="1">
    <location>
        <begin position="594"/>
        <end position="712"/>
    </location>
</feature>
<proteinExistence type="predicted"/>
<reference evidence="2 3" key="1">
    <citation type="submission" date="2016-02" db="EMBL/GenBank/DDBJ databases">
        <title>Genome analysis of coral dinoflagellate symbionts highlights evolutionary adaptations to a symbiotic lifestyle.</title>
        <authorList>
            <person name="Aranda M."/>
            <person name="Li Y."/>
            <person name="Liew Y.J."/>
            <person name="Baumgarten S."/>
            <person name="Simakov O."/>
            <person name="Wilson M."/>
            <person name="Piel J."/>
            <person name="Ashoor H."/>
            <person name="Bougouffa S."/>
            <person name="Bajic V.B."/>
            <person name="Ryu T."/>
            <person name="Ravasi T."/>
            <person name="Bayer T."/>
            <person name="Micklem G."/>
            <person name="Kim H."/>
            <person name="Bhak J."/>
            <person name="Lajeunesse T.C."/>
            <person name="Voolstra C.R."/>
        </authorList>
    </citation>
    <scope>NUCLEOTIDE SEQUENCE [LARGE SCALE GENOMIC DNA]</scope>
    <source>
        <strain evidence="2 3">CCMP2467</strain>
    </source>
</reference>
<dbReference type="OrthoDB" id="427480at2759"/>
<dbReference type="SUPFAM" id="SSF56112">
    <property type="entry name" value="Protein kinase-like (PK-like)"/>
    <property type="match status" value="1"/>
</dbReference>
<evidence type="ECO:0000259" key="1">
    <source>
        <dbReference type="Pfam" id="PF03109"/>
    </source>
</evidence>
<dbReference type="AlphaFoldDB" id="A0A1Q9DSP7"/>